<gene>
    <name evidence="1" type="ORF">GO755_39510</name>
</gene>
<name>A0A7K1SQV8_9BACT</name>
<organism evidence="1 2">
    <name type="scientific">Spirosoma arboris</name>
    <dbReference type="NCBI Taxonomy" id="2682092"/>
    <lineage>
        <taxon>Bacteria</taxon>
        <taxon>Pseudomonadati</taxon>
        <taxon>Bacteroidota</taxon>
        <taxon>Cytophagia</taxon>
        <taxon>Cytophagales</taxon>
        <taxon>Cytophagaceae</taxon>
        <taxon>Spirosoma</taxon>
    </lineage>
</organism>
<sequence>MPQQPACCFRRNNRTELMIEHHLPVQRTARYYTIGELTAETKNIWFCLHGFGQLAQYFGRKFTDLDDDQTLIVVPEGLSRSYTDGNYQRIGASWMTREDRDHEISDYVLYLNSLYDLIMDGYQPTRAGLHITVLGFSQGAATACRWLEDGHVHVDRLILWAGYLPHGVADLISPATLDTTETHYVYGRQDEYLLELKDINGYLNRLQTDVPTLKITAFDGTHRVEPEVLKMLLATPQTIP</sequence>
<evidence type="ECO:0000313" key="1">
    <source>
        <dbReference type="EMBL" id="MVM36167.1"/>
    </source>
</evidence>
<dbReference type="Gene3D" id="3.40.50.1820">
    <property type="entry name" value="alpha/beta hydrolase"/>
    <property type="match status" value="1"/>
</dbReference>
<accession>A0A7K1SQV8</accession>
<dbReference type="InterPro" id="IPR029058">
    <property type="entry name" value="AB_hydrolase_fold"/>
</dbReference>
<comment type="caution">
    <text evidence="1">The sequence shown here is derived from an EMBL/GenBank/DDBJ whole genome shotgun (WGS) entry which is preliminary data.</text>
</comment>
<dbReference type="Proteomes" id="UP000436006">
    <property type="component" value="Unassembled WGS sequence"/>
</dbReference>
<dbReference type="EMBL" id="WPIN01000032">
    <property type="protein sequence ID" value="MVM36167.1"/>
    <property type="molecule type" value="Genomic_DNA"/>
</dbReference>
<dbReference type="AlphaFoldDB" id="A0A7K1SQV8"/>
<dbReference type="SUPFAM" id="SSF53474">
    <property type="entry name" value="alpha/beta-Hydrolases"/>
    <property type="match status" value="1"/>
</dbReference>
<evidence type="ECO:0000313" key="2">
    <source>
        <dbReference type="Proteomes" id="UP000436006"/>
    </source>
</evidence>
<reference evidence="1 2" key="1">
    <citation type="submission" date="2019-12" db="EMBL/GenBank/DDBJ databases">
        <title>Spirosoma sp. HMF4905 genome sequencing and assembly.</title>
        <authorList>
            <person name="Kang H."/>
            <person name="Cha I."/>
            <person name="Kim H."/>
            <person name="Joh K."/>
        </authorList>
    </citation>
    <scope>NUCLEOTIDE SEQUENCE [LARGE SCALE GENOMIC DNA]</scope>
    <source>
        <strain evidence="1 2">HMF4905</strain>
    </source>
</reference>
<keyword evidence="2" id="KW-1185">Reference proteome</keyword>
<protein>
    <submittedName>
        <fullName evidence="1">Phospholipase</fullName>
    </submittedName>
</protein>
<proteinExistence type="predicted"/>